<dbReference type="AlphaFoldDB" id="A0A6B8W0V8"/>
<evidence type="ECO:0000259" key="2">
    <source>
        <dbReference type="Pfam" id="PF01370"/>
    </source>
</evidence>
<proteinExistence type="inferred from homology"/>
<sequence>MAPTRIIISGASGLIGSALTTSLEADGVEVVRLVRRQPRNTGEAFWDPGRGDLDPALLAGADAVVNLNGASIGKLPWTRNYREVLRASRLAPTRTLADAVRQLGEDAPMLVSASAVGIYGDRPGATLTEASGAGEGFLAQLCVDWEEEALKAGPRAKVALLRTASLLHPEAVLKPLIPLTRFGLSGPLGTSRQIWPWISLEDEVRAIRHIIDHRITGPVNLSGPTPASARDIGRHLAQRLRRPYLLPAPKWALRLVLGRDAAESLLLADATVEPKVLTDSGFQFTAPTAGSAIDDALGH</sequence>
<evidence type="ECO:0000313" key="5">
    <source>
        <dbReference type="Proteomes" id="UP000425178"/>
    </source>
</evidence>
<dbReference type="InterPro" id="IPR036291">
    <property type="entry name" value="NAD(P)-bd_dom_sf"/>
</dbReference>
<dbReference type="Proteomes" id="UP000425178">
    <property type="component" value="Chromosome"/>
</dbReference>
<dbReference type="EMBL" id="CP046453">
    <property type="protein sequence ID" value="QGU04566.1"/>
    <property type="molecule type" value="Genomic_DNA"/>
</dbReference>
<reference evidence="4 5" key="1">
    <citation type="journal article" date="2021" name="Int. J. Syst. Evol. Microbiol.">
        <title>Classification of three corynebacterial strains isolated from a small paddock in North Rhine-Westphalia: proposal of &lt;i&gt;Corynebacterium kalinowskii&lt;/i&gt; sp. nov., &lt;i&gt;Corynebacterium comes&lt;/i&gt; sp. nov. and &lt;i&gt;Corynebacterium occultum&lt;/i&gt; sp. nov.</title>
        <authorList>
            <person name="Schaffert L."/>
            <person name="Ruwe M."/>
            <person name="Milse J."/>
            <person name="Hanuschka K."/>
            <person name="Ortseifen V."/>
            <person name="Droste J."/>
            <person name="Brandt D."/>
            <person name="Schl L."/>
            <person name="Kutter Y."/>
            <person name="Vinke S."/>
            <person name="Vieh P."/>
            <person name="Jacob L."/>
            <person name="L N.C."/>
            <person name="Schulte-Berndt E."/>
            <person name="Hain C."/>
            <person name="Linder M."/>
            <person name="Schmidt P."/>
            <person name="Wollenschl L."/>
            <person name="Luttermann T."/>
            <person name="Thieme E."/>
            <person name="Hassa J."/>
            <person name="Haak M."/>
            <person name="Wittchen M."/>
            <person name="Mentz A."/>
            <person name="Persicke M."/>
            <person name="Busche T."/>
            <person name="R C."/>
        </authorList>
    </citation>
    <scope>NUCLEOTIDE SEQUENCE [LARGE SCALE GENOMIC DNA]</scope>
    <source>
        <strain evidence="4 5">2019</strain>
    </source>
</reference>
<dbReference type="Pfam" id="PF08338">
    <property type="entry name" value="DUF1731"/>
    <property type="match status" value="1"/>
</dbReference>
<accession>A0A6B8W0V8</accession>
<dbReference type="Pfam" id="PF01370">
    <property type="entry name" value="Epimerase"/>
    <property type="match status" value="1"/>
</dbReference>
<feature type="domain" description="DUF1731" evidence="3">
    <location>
        <begin position="248"/>
        <end position="295"/>
    </location>
</feature>
<dbReference type="Gene3D" id="3.40.50.720">
    <property type="entry name" value="NAD(P)-binding Rossmann-like Domain"/>
    <property type="match status" value="1"/>
</dbReference>
<dbReference type="PANTHER" id="PTHR11092">
    <property type="entry name" value="SUGAR NUCLEOTIDE EPIMERASE RELATED"/>
    <property type="match status" value="1"/>
</dbReference>
<organism evidence="4 5">
    <name type="scientific">Corynebacterium comes</name>
    <dbReference type="NCBI Taxonomy" id="2675218"/>
    <lineage>
        <taxon>Bacteria</taxon>
        <taxon>Bacillati</taxon>
        <taxon>Actinomycetota</taxon>
        <taxon>Actinomycetes</taxon>
        <taxon>Mycobacteriales</taxon>
        <taxon>Corynebacteriaceae</taxon>
        <taxon>Corynebacterium</taxon>
    </lineage>
</organism>
<dbReference type="InterPro" id="IPR001509">
    <property type="entry name" value="Epimerase_deHydtase"/>
</dbReference>
<dbReference type="SUPFAM" id="SSF51735">
    <property type="entry name" value="NAD(P)-binding Rossmann-fold domains"/>
    <property type="match status" value="1"/>
</dbReference>
<dbReference type="KEGG" id="ccoe:CETAM_06520"/>
<name>A0A6B8W0V8_9CORY</name>
<gene>
    <name evidence="4" type="ORF">CETAM_06520</name>
</gene>
<dbReference type="RefSeq" id="WP_156228078.1">
    <property type="nucleotide sequence ID" value="NZ_CP046453.1"/>
</dbReference>
<evidence type="ECO:0000313" key="4">
    <source>
        <dbReference type="EMBL" id="QGU04566.1"/>
    </source>
</evidence>
<dbReference type="PANTHER" id="PTHR11092:SF0">
    <property type="entry name" value="EPIMERASE FAMILY PROTEIN SDR39U1"/>
    <property type="match status" value="1"/>
</dbReference>
<evidence type="ECO:0000259" key="3">
    <source>
        <dbReference type="Pfam" id="PF08338"/>
    </source>
</evidence>
<dbReference type="InterPro" id="IPR010099">
    <property type="entry name" value="SDR39U1"/>
</dbReference>
<evidence type="ECO:0000256" key="1">
    <source>
        <dbReference type="ARBA" id="ARBA00009353"/>
    </source>
</evidence>
<feature type="domain" description="NAD-dependent epimerase/dehydratase" evidence="2">
    <location>
        <begin position="6"/>
        <end position="214"/>
    </location>
</feature>
<keyword evidence="5" id="KW-1185">Reference proteome</keyword>
<comment type="similarity">
    <text evidence="1">Belongs to the NAD(P)-dependent epimerase/dehydratase family. SDR39U1 subfamily.</text>
</comment>
<dbReference type="InterPro" id="IPR013549">
    <property type="entry name" value="DUF1731"/>
</dbReference>
<protein>
    <submittedName>
        <fullName evidence="4">Epimerase family protein</fullName>
    </submittedName>
</protein>
<dbReference type="NCBIfam" id="TIGR01777">
    <property type="entry name" value="yfcH"/>
    <property type="match status" value="1"/>
</dbReference>